<accession>A0A0L0NA97</accession>
<dbReference type="Proteomes" id="UP000036947">
    <property type="component" value="Unassembled WGS sequence"/>
</dbReference>
<feature type="domain" description="NACHT" evidence="2">
    <location>
        <begin position="79"/>
        <end position="202"/>
    </location>
</feature>
<comment type="caution">
    <text evidence="3">The sequence shown here is derived from an EMBL/GenBank/DDBJ whole genome shotgun (WGS) entry which is preliminary data.</text>
</comment>
<keyword evidence="1" id="KW-0677">Repeat</keyword>
<evidence type="ECO:0000259" key="2">
    <source>
        <dbReference type="PROSITE" id="PS50837"/>
    </source>
</evidence>
<dbReference type="InterPro" id="IPR007111">
    <property type="entry name" value="NACHT_NTPase"/>
</dbReference>
<proteinExistence type="predicted"/>
<name>A0A0L0NA97_TOLOC</name>
<dbReference type="Pfam" id="PF24883">
    <property type="entry name" value="NPHP3_N"/>
    <property type="match status" value="1"/>
</dbReference>
<dbReference type="AlphaFoldDB" id="A0A0L0NA97"/>
<evidence type="ECO:0000313" key="4">
    <source>
        <dbReference type="Proteomes" id="UP000036947"/>
    </source>
</evidence>
<reference evidence="3 4" key="1">
    <citation type="journal article" date="2015" name="BMC Genomics">
        <title>The genome of the truffle-parasite Tolypocladium ophioglossoides and the evolution of antifungal peptaibiotics.</title>
        <authorList>
            <person name="Quandt C.A."/>
            <person name="Bushley K.E."/>
            <person name="Spatafora J.W."/>
        </authorList>
    </citation>
    <scope>NUCLEOTIDE SEQUENCE [LARGE SCALE GENOMIC DNA]</scope>
    <source>
        <strain evidence="3 4">CBS 100239</strain>
    </source>
</reference>
<dbReference type="SUPFAM" id="SSF52540">
    <property type="entry name" value="P-loop containing nucleoside triphosphate hydrolases"/>
    <property type="match status" value="1"/>
</dbReference>
<dbReference type="InterPro" id="IPR056884">
    <property type="entry name" value="NPHP3-like_N"/>
</dbReference>
<dbReference type="PANTHER" id="PTHR10039:SF14">
    <property type="entry name" value="NACHT DOMAIN-CONTAINING PROTEIN"/>
    <property type="match status" value="1"/>
</dbReference>
<dbReference type="EMBL" id="LFRF01000010">
    <property type="protein sequence ID" value="KND91038.1"/>
    <property type="molecule type" value="Genomic_DNA"/>
</dbReference>
<dbReference type="OrthoDB" id="4927664at2759"/>
<dbReference type="InterPro" id="IPR027417">
    <property type="entry name" value="P-loop_NTPase"/>
</dbReference>
<dbReference type="STRING" id="1163406.A0A0L0NA97"/>
<keyword evidence="4" id="KW-1185">Reference proteome</keyword>
<evidence type="ECO:0000313" key="3">
    <source>
        <dbReference type="EMBL" id="KND91038.1"/>
    </source>
</evidence>
<dbReference type="Gene3D" id="3.40.50.300">
    <property type="entry name" value="P-loop containing nucleotide triphosphate hydrolases"/>
    <property type="match status" value="1"/>
</dbReference>
<organism evidence="3 4">
    <name type="scientific">Tolypocladium ophioglossoides (strain CBS 100239)</name>
    <name type="common">Snaketongue truffleclub</name>
    <name type="synonym">Elaphocordyceps ophioglossoides</name>
    <dbReference type="NCBI Taxonomy" id="1163406"/>
    <lineage>
        <taxon>Eukaryota</taxon>
        <taxon>Fungi</taxon>
        <taxon>Dikarya</taxon>
        <taxon>Ascomycota</taxon>
        <taxon>Pezizomycotina</taxon>
        <taxon>Sordariomycetes</taxon>
        <taxon>Hypocreomycetidae</taxon>
        <taxon>Hypocreales</taxon>
        <taxon>Ophiocordycipitaceae</taxon>
        <taxon>Tolypocladium</taxon>
    </lineage>
</organism>
<protein>
    <submittedName>
        <fullName evidence="3">Vegetative incompatibility protein HET-E-1</fullName>
    </submittedName>
</protein>
<dbReference type="PROSITE" id="PS50837">
    <property type="entry name" value="NACHT"/>
    <property type="match status" value="1"/>
</dbReference>
<dbReference type="PANTHER" id="PTHR10039">
    <property type="entry name" value="AMELOGENIN"/>
    <property type="match status" value="1"/>
</dbReference>
<sequence>MSNAVHSVTADGNARIHVGNVYGTAGTAPRLCLADLRITDPHDDKTRIEDAKGGLLKNSYDWIVTHDDFLRWRNDKHSRLLWIKGDPGKGKTMLLCGIINELQKQKQPASHMSYFFCQGTDSRVNSSTAVLRGLIYLLLFEDANAWVALCDIFSNIVQDPSLKSVYIIIDALDECLTGLEQLLNLIVQYAASSHVKWLVSSRNRHDIERQLKLTDSQTRLCLELKANANQVSHAVDAYIDSRIKQLEYLEDDGALRNRVGQVLRQKSNDTFLWALMNCMIE</sequence>
<evidence type="ECO:0000256" key="1">
    <source>
        <dbReference type="ARBA" id="ARBA00022737"/>
    </source>
</evidence>
<gene>
    <name evidence="3" type="ORF">TOPH_04390</name>
</gene>